<comment type="caution">
    <text evidence="1">The sequence shown here is derived from an EMBL/GenBank/DDBJ whole genome shotgun (WGS) entry which is preliminary data.</text>
</comment>
<protein>
    <submittedName>
        <fullName evidence="1">Protein usg</fullName>
    </submittedName>
</protein>
<gene>
    <name evidence="1" type="ORF">GR183_03080</name>
</gene>
<dbReference type="InterPro" id="IPR009354">
    <property type="entry name" value="Usg"/>
</dbReference>
<dbReference type="Proteomes" id="UP000433101">
    <property type="component" value="Unassembled WGS sequence"/>
</dbReference>
<accession>A0A7X3LRS4</accession>
<dbReference type="AlphaFoldDB" id="A0A7X3LRS4"/>
<dbReference type="EMBL" id="WUMV01000001">
    <property type="protein sequence ID" value="MXN63876.1"/>
    <property type="molecule type" value="Genomic_DNA"/>
</dbReference>
<keyword evidence="2" id="KW-1185">Reference proteome</keyword>
<evidence type="ECO:0000313" key="2">
    <source>
        <dbReference type="Proteomes" id="UP000433101"/>
    </source>
</evidence>
<proteinExistence type="predicted"/>
<evidence type="ECO:0000313" key="1">
    <source>
        <dbReference type="EMBL" id="MXN63876.1"/>
    </source>
</evidence>
<reference evidence="1 2" key="1">
    <citation type="submission" date="2019-12" db="EMBL/GenBank/DDBJ databases">
        <authorList>
            <person name="Li M."/>
        </authorList>
    </citation>
    <scope>NUCLEOTIDE SEQUENCE [LARGE SCALE GENOMIC DNA]</scope>
    <source>
        <strain evidence="1 2">GBMRC 2046</strain>
    </source>
</reference>
<sequence length="90" mass="10802">MQVSSEFKRQLDGYGITTAQILYRMPDHRALFQEFIWQQYDIFPEFPELSKFLAFWQRKIEGPLHSVTIAHSRLIKPQELKTIDGEYRLQ</sequence>
<dbReference type="RefSeq" id="WP_160774095.1">
    <property type="nucleotide sequence ID" value="NZ_WUMV01000001.1"/>
</dbReference>
<name>A0A7X3LRS4_9HYPH</name>
<dbReference type="Pfam" id="PF06233">
    <property type="entry name" value="Usg"/>
    <property type="match status" value="1"/>
</dbReference>
<organism evidence="1 2">
    <name type="scientific">Stappia sediminis</name>
    <dbReference type="NCBI Taxonomy" id="2692190"/>
    <lineage>
        <taxon>Bacteria</taxon>
        <taxon>Pseudomonadati</taxon>
        <taxon>Pseudomonadota</taxon>
        <taxon>Alphaproteobacteria</taxon>
        <taxon>Hyphomicrobiales</taxon>
        <taxon>Stappiaceae</taxon>
        <taxon>Stappia</taxon>
    </lineage>
</organism>